<proteinExistence type="predicted"/>
<feature type="compositionally biased region" description="Basic and acidic residues" evidence="1">
    <location>
        <begin position="192"/>
        <end position="203"/>
    </location>
</feature>
<reference evidence="2 3" key="1">
    <citation type="journal article" date="2019" name="Gigascience">
        <title>Whole-genome sequence of the oriental lung fluke Paragonimus westermani.</title>
        <authorList>
            <person name="Oey H."/>
            <person name="Zakrzewski M."/>
            <person name="Narain K."/>
            <person name="Devi K.R."/>
            <person name="Agatsuma T."/>
            <person name="Nawaratna S."/>
            <person name="Gobert G.N."/>
            <person name="Jones M.K."/>
            <person name="Ragan M.A."/>
            <person name="McManus D.P."/>
            <person name="Krause L."/>
        </authorList>
    </citation>
    <scope>NUCLEOTIDE SEQUENCE [LARGE SCALE GENOMIC DNA]</scope>
    <source>
        <strain evidence="2 3">IND2009</strain>
    </source>
</reference>
<protein>
    <submittedName>
        <fullName evidence="2">Uncharacterized protein</fullName>
    </submittedName>
</protein>
<evidence type="ECO:0000313" key="2">
    <source>
        <dbReference type="EMBL" id="KAA3671070.1"/>
    </source>
</evidence>
<feature type="non-terminal residue" evidence="2">
    <location>
        <position position="1"/>
    </location>
</feature>
<dbReference type="Proteomes" id="UP000324629">
    <property type="component" value="Unassembled WGS sequence"/>
</dbReference>
<organism evidence="2 3">
    <name type="scientific">Paragonimus westermani</name>
    <dbReference type="NCBI Taxonomy" id="34504"/>
    <lineage>
        <taxon>Eukaryota</taxon>
        <taxon>Metazoa</taxon>
        <taxon>Spiralia</taxon>
        <taxon>Lophotrochozoa</taxon>
        <taxon>Platyhelminthes</taxon>
        <taxon>Trematoda</taxon>
        <taxon>Digenea</taxon>
        <taxon>Plagiorchiida</taxon>
        <taxon>Troglotremata</taxon>
        <taxon>Troglotrematidae</taxon>
        <taxon>Paragonimus</taxon>
    </lineage>
</organism>
<feature type="region of interest" description="Disordered" evidence="1">
    <location>
        <begin position="182"/>
        <end position="203"/>
    </location>
</feature>
<name>A0A5J4N6R4_9TREM</name>
<accession>A0A5J4N6R4</accession>
<dbReference type="AlphaFoldDB" id="A0A5J4N6R4"/>
<keyword evidence="3" id="KW-1185">Reference proteome</keyword>
<comment type="caution">
    <text evidence="2">The sequence shown here is derived from an EMBL/GenBank/DDBJ whole genome shotgun (WGS) entry which is preliminary data.</text>
</comment>
<sequence length="277" mass="31339">VELIVNGQLISDVRMRIGPNGHAYFEPHFQTEFNCRAVSSQQRLSFEDTCLMSYYGMRGETSSSNQPDTFGTSTTGGSNAGLLQIESAAPTITIKSDMKTNKSQPDLLGKVKESQNPVSNNTHANSFKELVHSLSEPTNRPEDFRIFLCSTQWPTNPENVEERKLFCATHLFDCSPYQGRTQCDSSRSPHSHRQDDATELHQSHRTHVDVFNRSTESQPPVIRELGFEELDKLSERDSSHLIVSWLGKWMSWNHAVDLLRKQLTQVNCSTMFVNVTS</sequence>
<dbReference type="EMBL" id="QNGE01007357">
    <property type="protein sequence ID" value="KAA3671070.1"/>
    <property type="molecule type" value="Genomic_DNA"/>
</dbReference>
<gene>
    <name evidence="2" type="ORF">DEA37_0002626</name>
</gene>
<evidence type="ECO:0000313" key="3">
    <source>
        <dbReference type="Proteomes" id="UP000324629"/>
    </source>
</evidence>
<evidence type="ECO:0000256" key="1">
    <source>
        <dbReference type="SAM" id="MobiDB-lite"/>
    </source>
</evidence>